<reference evidence="5" key="1">
    <citation type="submission" date="2022-10" db="EMBL/GenBank/DDBJ databases">
        <title>Novel sulphate-reducing endosymbionts in the free-living metamonad Anaeramoeba.</title>
        <authorList>
            <person name="Jerlstrom-Hultqvist J."/>
            <person name="Cepicka I."/>
            <person name="Gallot-Lavallee L."/>
            <person name="Salas-Leiva D."/>
            <person name="Curtis B.A."/>
            <person name="Zahonova K."/>
            <person name="Pipaliya S."/>
            <person name="Dacks J."/>
            <person name="Roger A.J."/>
        </authorList>
    </citation>
    <scope>NUCLEOTIDE SEQUENCE</scope>
    <source>
        <strain evidence="5">BMAN</strain>
    </source>
</reference>
<keyword evidence="4" id="KW-0449">Lipoprotein</keyword>
<dbReference type="EMBL" id="JAPDFW010000092">
    <property type="protein sequence ID" value="KAJ5070978.1"/>
    <property type="molecule type" value="Genomic_DNA"/>
</dbReference>
<dbReference type="Proteomes" id="UP001149090">
    <property type="component" value="Unassembled WGS sequence"/>
</dbReference>
<proteinExistence type="inferred from homology"/>
<dbReference type="Pfam" id="PF09742">
    <property type="entry name" value="Dymeclin"/>
    <property type="match status" value="1"/>
</dbReference>
<comment type="caution">
    <text evidence="5">The sequence shown here is derived from an EMBL/GenBank/DDBJ whole genome shotgun (WGS) entry which is preliminary data.</text>
</comment>
<evidence type="ECO:0000313" key="5">
    <source>
        <dbReference type="EMBL" id="KAJ5070978.1"/>
    </source>
</evidence>
<dbReference type="AlphaFoldDB" id="A0A9Q0R918"/>
<keyword evidence="3" id="KW-0519">Myristate</keyword>
<sequence>MESIRSSSSLALLTGKVPISLYDEKFWEQFFNEFHLPLSKLKFVSTNKVFLQEFFHFIENNLKTENLQKLIYKGIEGIRTLNEQEIKKSEKAKKFFQTTNLLFLIKMFIHMFLEVHLSHKKMDDSPQNPFYSFKTQNQTTSTENGLSFIPKPPEKTFSVSSFDDIFNTFPTVPEKILQNQNLYQPSNLENHFYFQLNKKEIEQNQSILQELIETLSQFLLSHTMKNLSDYIIQIEAISILIILLSSEIYSSFKNTSSLKTSDYYPFQIQKIFFSQNQEIANSLISLFLLNIISQKQITKSITFKPKISRKNCFIDVDYSTSTLEDTLNNIFADSTPVATFSLSFILALLQPTHFGSENTHNPYQDALSNITNFQGFGLSDFSSLQIPFNSLLKIIFSKENMNEQMLLLAFHLLSKNSSFLQFSFSTSIFFTCIENLIDELYQFTKIEPQLKDERISVVHLILVVLLVWSQDQSFGILLSSKFSQNLSHRLKTKHLSKLSLGNLLILFLLELAKSNLENSFDMEFINIIFSTVHNLACVSTEISVEVSCTFCDIINFLTSKILSLMDLDQNQLENSEDNEDEKRSLKEIKQYNKIIEKFAKEKTSLSHKIRKNWNKHNQLFKNDEKYSRNEQTNHPTKWNEIKSYEFFEEKKTERPKRTNPIFCRNVFVEANILDFSPKLAFYSDILTLLCDTLNFILVTKLRNNIRILVCILIHCRVLFLFEQHPRIWKFVHNLKKLSKIFQFESLEHDLIKFKNHNQIVNKFTSMIPTIQLELKGLHSFPLKIFRFQDNSSNQNFLILETWSSIGKYSSFCWNL</sequence>
<accession>A0A9Q0R918</accession>
<dbReference type="PANTHER" id="PTHR12895:SF9">
    <property type="entry name" value="DYMECLIN"/>
    <property type="match status" value="1"/>
</dbReference>
<dbReference type="GO" id="GO:0007030">
    <property type="term" value="P:Golgi organization"/>
    <property type="evidence" value="ECO:0007669"/>
    <property type="project" value="TreeGrafter"/>
</dbReference>
<evidence type="ECO:0000313" key="6">
    <source>
        <dbReference type="Proteomes" id="UP001149090"/>
    </source>
</evidence>
<dbReference type="PANTHER" id="PTHR12895">
    <property type="entry name" value="DYMECLIN"/>
    <property type="match status" value="1"/>
</dbReference>
<comment type="similarity">
    <text evidence="1">Belongs to the dymeclin family.</text>
</comment>
<name>A0A9Q0R918_ANAIG</name>
<evidence type="ECO:0000256" key="3">
    <source>
        <dbReference type="ARBA" id="ARBA00022707"/>
    </source>
</evidence>
<organism evidence="5 6">
    <name type="scientific">Anaeramoeba ignava</name>
    <name type="common">Anaerobic marine amoeba</name>
    <dbReference type="NCBI Taxonomy" id="1746090"/>
    <lineage>
        <taxon>Eukaryota</taxon>
        <taxon>Metamonada</taxon>
        <taxon>Anaeramoebidae</taxon>
        <taxon>Anaeramoeba</taxon>
    </lineage>
</organism>
<evidence type="ECO:0000256" key="4">
    <source>
        <dbReference type="ARBA" id="ARBA00023288"/>
    </source>
</evidence>
<dbReference type="GO" id="GO:0005794">
    <property type="term" value="C:Golgi apparatus"/>
    <property type="evidence" value="ECO:0007669"/>
    <property type="project" value="TreeGrafter"/>
</dbReference>
<keyword evidence="6" id="KW-1185">Reference proteome</keyword>
<protein>
    <recommendedName>
        <fullName evidence="2">Dymeclin</fullName>
    </recommendedName>
</protein>
<dbReference type="InterPro" id="IPR019142">
    <property type="entry name" value="Dymeclin"/>
</dbReference>
<gene>
    <name evidence="5" type="ORF">M0811_01960</name>
</gene>
<evidence type="ECO:0000256" key="2">
    <source>
        <dbReference type="ARBA" id="ARBA00015736"/>
    </source>
</evidence>
<evidence type="ECO:0000256" key="1">
    <source>
        <dbReference type="ARBA" id="ARBA00010603"/>
    </source>
</evidence>